<protein>
    <submittedName>
        <fullName evidence="1">Uncharacterized protein</fullName>
    </submittedName>
</protein>
<gene>
    <name evidence="1" type="ORF">V8N49_19495</name>
</gene>
<accession>A0ABU8DJZ6</accession>
<keyword evidence="2" id="KW-1185">Reference proteome</keyword>
<dbReference type="Proteomes" id="UP001306592">
    <property type="component" value="Unassembled WGS sequence"/>
</dbReference>
<reference evidence="1 2" key="1">
    <citation type="submission" date="2024-02" db="EMBL/GenBank/DDBJ databases">
        <title>First report Erwinia aphidicola in onion in Chile.</title>
        <authorList>
            <person name="Valenzuela M."/>
            <person name="Pena M."/>
            <person name="Dutta B."/>
        </authorList>
    </citation>
    <scope>NUCLEOTIDE SEQUENCE [LARGE SCALE GENOMIC DNA]</scope>
    <source>
        <strain evidence="1 2">QCJ3A</strain>
    </source>
</reference>
<sequence length="64" mass="7348">MMNDGIYDYTPLETTELCDQCRALAFAITVLTHPIARDILLWVLVERIEMLSLRLESEVHLLAS</sequence>
<proteinExistence type="predicted"/>
<evidence type="ECO:0000313" key="2">
    <source>
        <dbReference type="Proteomes" id="UP001306592"/>
    </source>
</evidence>
<dbReference type="RefSeq" id="WP_230049455.1">
    <property type="nucleotide sequence ID" value="NZ_CAKKMT010000004.1"/>
</dbReference>
<comment type="caution">
    <text evidence="1">The sequence shown here is derived from an EMBL/GenBank/DDBJ whole genome shotgun (WGS) entry which is preliminary data.</text>
</comment>
<evidence type="ECO:0000313" key="1">
    <source>
        <dbReference type="EMBL" id="MEI2683834.1"/>
    </source>
</evidence>
<dbReference type="EMBL" id="JBANEI010000017">
    <property type="protein sequence ID" value="MEI2683834.1"/>
    <property type="molecule type" value="Genomic_DNA"/>
</dbReference>
<name>A0ABU8DJZ6_ERWAP</name>
<organism evidence="1 2">
    <name type="scientific">Erwinia aphidicola</name>
    <dbReference type="NCBI Taxonomy" id="68334"/>
    <lineage>
        <taxon>Bacteria</taxon>
        <taxon>Pseudomonadati</taxon>
        <taxon>Pseudomonadota</taxon>
        <taxon>Gammaproteobacteria</taxon>
        <taxon>Enterobacterales</taxon>
        <taxon>Erwiniaceae</taxon>
        <taxon>Erwinia</taxon>
    </lineage>
</organism>